<proteinExistence type="predicted"/>
<dbReference type="PROSITE" id="PS50174">
    <property type="entry name" value="G_PATCH"/>
    <property type="match status" value="1"/>
</dbReference>
<evidence type="ECO:0000259" key="2">
    <source>
        <dbReference type="PROSITE" id="PS50174"/>
    </source>
</evidence>
<gene>
    <name evidence="4" type="ORF">EB796_002965</name>
    <name evidence="3" type="ORF">EB796_019106</name>
</gene>
<dbReference type="EMBL" id="VXIV02000365">
    <property type="protein sequence ID" value="KAF6038740.1"/>
    <property type="molecule type" value="Genomic_DNA"/>
</dbReference>
<feature type="compositionally biased region" description="Basic and acidic residues" evidence="1">
    <location>
        <begin position="221"/>
        <end position="235"/>
    </location>
</feature>
<dbReference type="OrthoDB" id="5842926at2759"/>
<reference evidence="3 5" key="2">
    <citation type="submission" date="2020-06" db="EMBL/GenBank/DDBJ databases">
        <title>Draft genome of Bugula neritina, a colonial animal packing powerful symbionts and potential medicines.</title>
        <authorList>
            <person name="Rayko M."/>
        </authorList>
    </citation>
    <scope>NUCLEOTIDE SEQUENCE [LARGE SCALE GENOMIC DNA]</scope>
    <source>
        <strain evidence="3">Kwan_BN1</strain>
    </source>
</reference>
<feature type="domain" description="G-patch" evidence="2">
    <location>
        <begin position="409"/>
        <end position="457"/>
    </location>
</feature>
<feature type="compositionally biased region" description="Low complexity" evidence="1">
    <location>
        <begin position="28"/>
        <end position="40"/>
    </location>
</feature>
<dbReference type="PANTHER" id="PTHR14390:SF2">
    <property type="entry name" value="G PATCH DOMAIN-CONTAINING PROTEIN 3"/>
    <property type="match status" value="1"/>
</dbReference>
<dbReference type="PANTHER" id="PTHR14390">
    <property type="entry name" value="G PATCH DOMAIN CONTAINING PROTEIN 3"/>
    <property type="match status" value="1"/>
</dbReference>
<accession>A0A7J7JB33</accession>
<dbReference type="EMBL" id="VXIV02002831">
    <property type="protein sequence ID" value="KAF6022588.1"/>
    <property type="molecule type" value="Genomic_DNA"/>
</dbReference>
<dbReference type="Proteomes" id="UP000593567">
    <property type="component" value="Unassembled WGS sequence"/>
</dbReference>
<feature type="region of interest" description="Disordered" evidence="1">
    <location>
        <begin position="271"/>
        <end position="298"/>
    </location>
</feature>
<evidence type="ECO:0000256" key="1">
    <source>
        <dbReference type="SAM" id="MobiDB-lite"/>
    </source>
</evidence>
<dbReference type="AlphaFoldDB" id="A0A7J7JB33"/>
<dbReference type="GO" id="GO:0039536">
    <property type="term" value="P:negative regulation of RIG-I signaling pathway"/>
    <property type="evidence" value="ECO:0007669"/>
    <property type="project" value="InterPro"/>
</dbReference>
<organism evidence="3 5">
    <name type="scientific">Bugula neritina</name>
    <name type="common">Brown bryozoan</name>
    <name type="synonym">Sertularia neritina</name>
    <dbReference type="NCBI Taxonomy" id="10212"/>
    <lineage>
        <taxon>Eukaryota</taxon>
        <taxon>Metazoa</taxon>
        <taxon>Spiralia</taxon>
        <taxon>Lophotrochozoa</taxon>
        <taxon>Bryozoa</taxon>
        <taxon>Gymnolaemata</taxon>
        <taxon>Cheilostomatida</taxon>
        <taxon>Flustrina</taxon>
        <taxon>Buguloidea</taxon>
        <taxon>Bugulidae</taxon>
        <taxon>Bugula</taxon>
    </lineage>
</organism>
<feature type="region of interest" description="Disordered" evidence="1">
    <location>
        <begin position="219"/>
        <end position="240"/>
    </location>
</feature>
<dbReference type="GO" id="GO:0032480">
    <property type="term" value="P:negative regulation of type I interferon production"/>
    <property type="evidence" value="ECO:0007669"/>
    <property type="project" value="InterPro"/>
</dbReference>
<protein>
    <submittedName>
        <fullName evidence="3">GPATCH3</fullName>
    </submittedName>
</protein>
<keyword evidence="5" id="KW-1185">Reference proteome</keyword>
<feature type="compositionally biased region" description="Basic and acidic residues" evidence="1">
    <location>
        <begin position="41"/>
        <end position="61"/>
    </location>
</feature>
<feature type="compositionally biased region" description="Polar residues" evidence="1">
    <location>
        <begin position="489"/>
        <end position="500"/>
    </location>
</feature>
<dbReference type="Pfam" id="PF01585">
    <property type="entry name" value="G-patch"/>
    <property type="match status" value="1"/>
</dbReference>
<evidence type="ECO:0000313" key="5">
    <source>
        <dbReference type="Proteomes" id="UP000593567"/>
    </source>
</evidence>
<feature type="region of interest" description="Disordered" evidence="1">
    <location>
        <begin position="466"/>
        <end position="507"/>
    </location>
</feature>
<sequence length="507" mass="58950">MFHYRHRPMHKTVEYQRQDEAKSHNGCTFLSDSPSTSTSRSQDECHTDTSNHNDNDNERQSESQVNDNEAHHQKSNLSCCCIALCQVHSYNRLNSAYHLHHWRDEHGNNHPTQCFIYPIYCILDNDTTPSCTLSPQYTLTKDKYSNRVPDGKMCMSYKDIMEFKEMNPPDIMPQGNIGTPTKHFLDLINSCRLPPVVVKKLGLSFKKEGGRFYSTVPYDYGDEKKTSSSESERNTHSGFGLTGLKHKILDHEEYIVERNLLRRIKRNEERNKPHRKLMDADQPSTSHESDGETEEWDRHEAFHDDPANIERNKERLFEEKIELKWEKGGSGLVFYTDAQYWKQLEGDFDEQTADDWDVDMNEYEESGSGDKDARDYIKMRAEDRLRGDLARLEEISAFDKPIGSFERHTKGVGRTVLEKHGWKEGQGVGRADHGRAHIIDTDGQHPRDKSGFGFYGEKVMRYVSAERRKRRADEPIISTVYDDPKLTDQPDTLLQRSNPHNIKHRHK</sequence>
<feature type="region of interest" description="Disordered" evidence="1">
    <location>
        <begin position="24"/>
        <end position="69"/>
    </location>
</feature>
<reference evidence="3 5" key="1">
    <citation type="submission" date="2019-09" db="EMBL/GenBank/DDBJ databases">
        <authorList>
            <person name="Raiko M."/>
            <person name="Komissarov A."/>
            <person name="Rhodes A."/>
            <person name="Kliver S."/>
            <person name="Lim-Fong G."/>
            <person name="Kwan J."/>
            <person name="O'Brien S.J."/>
            <person name="Lopez J.V."/>
        </authorList>
    </citation>
    <scope>NUCLEOTIDE SEQUENCE [LARGE SCALE GENOMIC DNA]</scope>
    <source>
        <strain evidence="3">Kwan_BN1</strain>
    </source>
</reference>
<evidence type="ECO:0000313" key="4">
    <source>
        <dbReference type="EMBL" id="KAF6038740.1"/>
    </source>
</evidence>
<name>A0A7J7JB33_BUGNE</name>
<dbReference type="SMART" id="SM00443">
    <property type="entry name" value="G_patch"/>
    <property type="match status" value="1"/>
</dbReference>
<comment type="caution">
    <text evidence="3">The sequence shown here is derived from an EMBL/GenBank/DDBJ whole genome shotgun (WGS) entry which is preliminary data.</text>
</comment>
<dbReference type="GO" id="GO:0003676">
    <property type="term" value="F:nucleic acid binding"/>
    <property type="evidence" value="ECO:0007669"/>
    <property type="project" value="InterPro"/>
</dbReference>
<dbReference type="InterPro" id="IPR000467">
    <property type="entry name" value="G_patch_dom"/>
</dbReference>
<evidence type="ECO:0000313" key="3">
    <source>
        <dbReference type="EMBL" id="KAF6022588.1"/>
    </source>
</evidence>
<dbReference type="InterPro" id="IPR040341">
    <property type="entry name" value="GPATCH3"/>
</dbReference>
<dbReference type="GO" id="GO:0045893">
    <property type="term" value="P:positive regulation of DNA-templated transcription"/>
    <property type="evidence" value="ECO:0007669"/>
    <property type="project" value="TreeGrafter"/>
</dbReference>